<sequence>MPAGLDLPSAWLGRGPLACSLLPLAALYRAVLAGRALAWRLSGRQAQRLPVPVVVVGNVVVGGAGKTPTVIALVRHLQARGWRPGVVSRGHGRRPGQDLHVVEDTADPERCGDEPALIVRETGAPLAVGRDRQAAARALLQRHPEVDIVVSDDGMQHWALARDLTIVVFDDRDVGNGWLLPAGPLREPWPGPIWGGGPALVLRTAAPRRPPRAHPYAEFAATRALAADAVDARGHRHALGDWAAQGSPVGALAGIARPQAFFDLLRQRGLALAQTLALPDHASADQIGAALREATAAPGAPRVWLCTDKDAIKLHGLHDPPLPGQASLWRVPLVFTPEPAWFAAVDRHLERLRPRPAL</sequence>
<evidence type="ECO:0000313" key="15">
    <source>
        <dbReference type="Proteomes" id="UP000091969"/>
    </source>
</evidence>
<evidence type="ECO:0000256" key="11">
    <source>
        <dbReference type="ARBA" id="ARBA00023098"/>
    </source>
</evidence>
<keyword evidence="15" id="KW-1185">Reference proteome</keyword>
<evidence type="ECO:0000256" key="13">
    <source>
        <dbReference type="HAMAP-Rule" id="MF_00409"/>
    </source>
</evidence>
<evidence type="ECO:0000256" key="12">
    <source>
        <dbReference type="ARBA" id="ARBA00029757"/>
    </source>
</evidence>
<evidence type="ECO:0000256" key="2">
    <source>
        <dbReference type="ARBA" id="ARBA00004870"/>
    </source>
</evidence>
<keyword evidence="11 13" id="KW-0443">Lipid metabolism</keyword>
<evidence type="ECO:0000313" key="14">
    <source>
        <dbReference type="EMBL" id="OBS29892.1"/>
    </source>
</evidence>
<evidence type="ECO:0000256" key="10">
    <source>
        <dbReference type="ARBA" id="ARBA00022840"/>
    </source>
</evidence>
<dbReference type="GO" id="GO:0005524">
    <property type="term" value="F:ATP binding"/>
    <property type="evidence" value="ECO:0007669"/>
    <property type="project" value="UniProtKB-UniRule"/>
</dbReference>
<evidence type="ECO:0000256" key="7">
    <source>
        <dbReference type="ARBA" id="ARBA00022679"/>
    </source>
</evidence>
<comment type="catalytic activity">
    <reaction evidence="13">
        <text>a lipid A disaccharide + ATP = a lipid IVA + ADP + H(+)</text>
        <dbReference type="Rhea" id="RHEA:67840"/>
        <dbReference type="ChEBI" id="CHEBI:15378"/>
        <dbReference type="ChEBI" id="CHEBI:30616"/>
        <dbReference type="ChEBI" id="CHEBI:176343"/>
        <dbReference type="ChEBI" id="CHEBI:176425"/>
        <dbReference type="ChEBI" id="CHEBI:456216"/>
        <dbReference type="EC" id="2.7.1.130"/>
    </reaction>
</comment>
<dbReference type="STRING" id="1101373.A9O67_08675"/>
<protein>
    <recommendedName>
        <fullName evidence="4 13">Tetraacyldisaccharide 4'-kinase</fullName>
        <ecNumber evidence="3 13">2.7.1.130</ecNumber>
    </recommendedName>
    <alternativeName>
        <fullName evidence="12 13">Lipid A 4'-kinase</fullName>
    </alternativeName>
</protein>
<evidence type="ECO:0000256" key="8">
    <source>
        <dbReference type="ARBA" id="ARBA00022741"/>
    </source>
</evidence>
<dbReference type="AlphaFoldDB" id="A0A1A6DSJ6"/>
<evidence type="ECO:0000256" key="5">
    <source>
        <dbReference type="ARBA" id="ARBA00022516"/>
    </source>
</evidence>
<evidence type="ECO:0000256" key="1">
    <source>
        <dbReference type="ARBA" id="ARBA00002274"/>
    </source>
</evidence>
<keyword evidence="5 13" id="KW-0444">Lipid biosynthesis</keyword>
<dbReference type="EMBL" id="LZDH01000065">
    <property type="protein sequence ID" value="OBS29892.1"/>
    <property type="molecule type" value="Genomic_DNA"/>
</dbReference>
<dbReference type="PANTHER" id="PTHR42724:SF1">
    <property type="entry name" value="TETRAACYLDISACCHARIDE 4'-KINASE, MITOCHONDRIAL-RELATED"/>
    <property type="match status" value="1"/>
</dbReference>
<dbReference type="HAMAP" id="MF_00409">
    <property type="entry name" value="LpxK"/>
    <property type="match status" value="1"/>
</dbReference>
<gene>
    <name evidence="13" type="primary">lpxK</name>
    <name evidence="14" type="ORF">A9O67_08675</name>
</gene>
<keyword evidence="10 13" id="KW-0067">ATP-binding</keyword>
<dbReference type="InterPro" id="IPR027417">
    <property type="entry name" value="P-loop_NTPase"/>
</dbReference>
<evidence type="ECO:0000256" key="4">
    <source>
        <dbReference type="ARBA" id="ARBA00016436"/>
    </source>
</evidence>
<evidence type="ECO:0000256" key="3">
    <source>
        <dbReference type="ARBA" id="ARBA00012071"/>
    </source>
</evidence>
<dbReference type="SUPFAM" id="SSF52540">
    <property type="entry name" value="P-loop containing nucleoside triphosphate hydrolases"/>
    <property type="match status" value="1"/>
</dbReference>
<organism evidence="14 15">
    <name type="scientific">Tepidimonas fonticaldi</name>
    <dbReference type="NCBI Taxonomy" id="1101373"/>
    <lineage>
        <taxon>Bacteria</taxon>
        <taxon>Pseudomonadati</taxon>
        <taxon>Pseudomonadota</taxon>
        <taxon>Betaproteobacteria</taxon>
        <taxon>Burkholderiales</taxon>
        <taxon>Tepidimonas</taxon>
    </lineage>
</organism>
<comment type="pathway">
    <text evidence="2 13">Glycolipid biosynthesis; lipid IV(A) biosynthesis; lipid IV(A) from (3R)-3-hydroxytetradecanoyl-[acyl-carrier-protein] and UDP-N-acetyl-alpha-D-glucosamine: step 6/6.</text>
</comment>
<keyword evidence="6 13" id="KW-0441">Lipid A biosynthesis</keyword>
<keyword evidence="7 13" id="KW-0808">Transferase</keyword>
<dbReference type="GO" id="GO:0009245">
    <property type="term" value="P:lipid A biosynthetic process"/>
    <property type="evidence" value="ECO:0007669"/>
    <property type="project" value="UniProtKB-UniRule"/>
</dbReference>
<comment type="caution">
    <text evidence="14">The sequence shown here is derived from an EMBL/GenBank/DDBJ whole genome shotgun (WGS) entry which is preliminary data.</text>
</comment>
<reference evidence="14 15" key="1">
    <citation type="submission" date="2016-06" db="EMBL/GenBank/DDBJ databases">
        <title>Genome sequence of Tepidimonas fonticaldi PL17.</title>
        <authorList>
            <person name="Pinnaka A.K."/>
        </authorList>
    </citation>
    <scope>NUCLEOTIDE SEQUENCE [LARGE SCALE GENOMIC DNA]</scope>
    <source>
        <strain evidence="14 15">PL17</strain>
    </source>
</reference>
<dbReference type="PANTHER" id="PTHR42724">
    <property type="entry name" value="TETRAACYLDISACCHARIDE 4'-KINASE"/>
    <property type="match status" value="1"/>
</dbReference>
<dbReference type="NCBIfam" id="TIGR00682">
    <property type="entry name" value="lpxK"/>
    <property type="match status" value="1"/>
</dbReference>
<evidence type="ECO:0000256" key="6">
    <source>
        <dbReference type="ARBA" id="ARBA00022556"/>
    </source>
</evidence>
<dbReference type="UniPathway" id="UPA00359">
    <property type="reaction ID" value="UER00482"/>
</dbReference>
<dbReference type="RefSeq" id="WP_068610204.1">
    <property type="nucleotide sequence ID" value="NZ_LZDH01000065.1"/>
</dbReference>
<dbReference type="OrthoDB" id="9766423at2"/>
<dbReference type="GO" id="GO:0009244">
    <property type="term" value="P:lipopolysaccharide core region biosynthetic process"/>
    <property type="evidence" value="ECO:0007669"/>
    <property type="project" value="TreeGrafter"/>
</dbReference>
<evidence type="ECO:0000256" key="9">
    <source>
        <dbReference type="ARBA" id="ARBA00022777"/>
    </source>
</evidence>
<comment type="similarity">
    <text evidence="13">Belongs to the LpxK family.</text>
</comment>
<dbReference type="GO" id="GO:0005886">
    <property type="term" value="C:plasma membrane"/>
    <property type="evidence" value="ECO:0007669"/>
    <property type="project" value="TreeGrafter"/>
</dbReference>
<keyword evidence="9 13" id="KW-0418">Kinase</keyword>
<proteinExistence type="inferred from homology"/>
<dbReference type="Proteomes" id="UP000091969">
    <property type="component" value="Unassembled WGS sequence"/>
</dbReference>
<dbReference type="InterPro" id="IPR003758">
    <property type="entry name" value="LpxK"/>
</dbReference>
<dbReference type="EC" id="2.7.1.130" evidence="3 13"/>
<dbReference type="GO" id="GO:0009029">
    <property type="term" value="F:lipid-A 4'-kinase activity"/>
    <property type="evidence" value="ECO:0007669"/>
    <property type="project" value="UniProtKB-UniRule"/>
</dbReference>
<keyword evidence="8 13" id="KW-0547">Nucleotide-binding</keyword>
<accession>A0A1A6DSJ6</accession>
<dbReference type="Pfam" id="PF02606">
    <property type="entry name" value="LpxK"/>
    <property type="match status" value="1"/>
</dbReference>
<name>A0A1A6DSJ6_9BURK</name>
<feature type="binding site" evidence="13">
    <location>
        <begin position="60"/>
        <end position="67"/>
    </location>
    <ligand>
        <name>ATP</name>
        <dbReference type="ChEBI" id="CHEBI:30616"/>
    </ligand>
</feature>
<comment type="function">
    <text evidence="1 13">Transfers the gamma-phosphate of ATP to the 4'-position of a tetraacyldisaccharide 1-phosphate intermediate (termed DS-1-P) to form tetraacyldisaccharide 1,4'-bis-phosphate (lipid IVA).</text>
</comment>